<proteinExistence type="predicted"/>
<dbReference type="SUPFAM" id="SSF51735">
    <property type="entry name" value="NAD(P)-binding Rossmann-fold domains"/>
    <property type="match status" value="1"/>
</dbReference>
<sequence>MRHVLVTGADGFIGSHLVEHLLANGYQVRALVQYNSFNSAGWLNEIKHASLKIVFGDVRDKSFCVELCREIDVVFHLAALIAIPYSYQAPQSYIDTNVSGTLNMLQAAVETGVKRFIQTSTSEVYGTALYVPIDEKHALQAQSPYSASKIASDAVAMSFYHSFGLAVSIARPFNTYGPRQSARAVIPTIIGQIADGAKLIKLGDTNPTRDFNYVTDICKGFEAISMSEAAVGEVINIASNYEVSVADTLNMIKRLMNSDVSFELDEERLRPKGSEVFRLWGDNTKLKSLTGYIPETTLEIGLRQTIDWFCKAENLSRYNTSVYNK</sequence>
<dbReference type="Proteomes" id="UP000663992">
    <property type="component" value="Unassembled WGS sequence"/>
</dbReference>
<organism evidence="2 3">
    <name type="scientific">Bowmanella yangjiangensis</name>
    <dbReference type="NCBI Taxonomy" id="2811230"/>
    <lineage>
        <taxon>Bacteria</taxon>
        <taxon>Pseudomonadati</taxon>
        <taxon>Pseudomonadota</taxon>
        <taxon>Gammaproteobacteria</taxon>
        <taxon>Alteromonadales</taxon>
        <taxon>Alteromonadaceae</taxon>
        <taxon>Bowmanella</taxon>
    </lineage>
</organism>
<evidence type="ECO:0000259" key="1">
    <source>
        <dbReference type="Pfam" id="PF16363"/>
    </source>
</evidence>
<protein>
    <submittedName>
        <fullName evidence="2">SDR family NAD(P)-dependent oxidoreductase</fullName>
    </submittedName>
</protein>
<reference evidence="2 3" key="1">
    <citation type="submission" date="2021-03" db="EMBL/GenBank/DDBJ databases">
        <title>novel species isolated from a fishpond in China.</title>
        <authorList>
            <person name="Lu H."/>
            <person name="Cai Z."/>
        </authorList>
    </citation>
    <scope>NUCLEOTIDE SEQUENCE [LARGE SCALE GENOMIC DNA]</scope>
    <source>
        <strain evidence="2 3">Y57</strain>
    </source>
</reference>
<dbReference type="InterPro" id="IPR016040">
    <property type="entry name" value="NAD(P)-bd_dom"/>
</dbReference>
<dbReference type="InterPro" id="IPR036291">
    <property type="entry name" value="NAD(P)-bd_dom_sf"/>
</dbReference>
<feature type="domain" description="NAD(P)-binding" evidence="1">
    <location>
        <begin position="5"/>
        <end position="305"/>
    </location>
</feature>
<evidence type="ECO:0000313" key="2">
    <source>
        <dbReference type="EMBL" id="MBN7818863.1"/>
    </source>
</evidence>
<dbReference type="PANTHER" id="PTHR43000">
    <property type="entry name" value="DTDP-D-GLUCOSE 4,6-DEHYDRATASE-RELATED"/>
    <property type="match status" value="1"/>
</dbReference>
<dbReference type="Pfam" id="PF16363">
    <property type="entry name" value="GDP_Man_Dehyd"/>
    <property type="match status" value="1"/>
</dbReference>
<evidence type="ECO:0000313" key="3">
    <source>
        <dbReference type="Proteomes" id="UP000663992"/>
    </source>
</evidence>
<accession>A0ABS3CP33</accession>
<dbReference type="NCBIfam" id="TIGR04180">
    <property type="entry name" value="EDH_00030"/>
    <property type="match status" value="1"/>
</dbReference>
<comment type="caution">
    <text evidence="2">The sequence shown here is derived from an EMBL/GenBank/DDBJ whole genome shotgun (WGS) entry which is preliminary data.</text>
</comment>
<gene>
    <name evidence="2" type="ORF">J0A65_03250</name>
</gene>
<dbReference type="RefSeq" id="WP_206592689.1">
    <property type="nucleotide sequence ID" value="NZ_JAFKCS010000002.1"/>
</dbReference>
<dbReference type="CDD" id="cd05257">
    <property type="entry name" value="Arna_like_SDR_e"/>
    <property type="match status" value="1"/>
</dbReference>
<dbReference type="InterPro" id="IPR026390">
    <property type="entry name" value="LegB-like"/>
</dbReference>
<name>A0ABS3CP33_9ALTE</name>
<dbReference type="EMBL" id="JAFKCS010000002">
    <property type="protein sequence ID" value="MBN7818863.1"/>
    <property type="molecule type" value="Genomic_DNA"/>
</dbReference>
<dbReference type="InterPro" id="IPR045869">
    <property type="entry name" value="Arna-like_SDR_e"/>
</dbReference>
<dbReference type="Gene3D" id="3.90.25.10">
    <property type="entry name" value="UDP-galactose 4-epimerase, domain 1"/>
    <property type="match status" value="1"/>
</dbReference>
<keyword evidence="3" id="KW-1185">Reference proteome</keyword>
<dbReference type="Gene3D" id="3.40.50.720">
    <property type="entry name" value="NAD(P)-binding Rossmann-like Domain"/>
    <property type="match status" value="1"/>
</dbReference>